<evidence type="ECO:0000256" key="1">
    <source>
        <dbReference type="ARBA" id="ARBA00010333"/>
    </source>
</evidence>
<evidence type="ECO:0000313" key="6">
    <source>
        <dbReference type="EMBL" id="KAF1020107.1"/>
    </source>
</evidence>
<dbReference type="EMBL" id="WNDQ01000041">
    <property type="protein sequence ID" value="KAF1020107.1"/>
    <property type="molecule type" value="Genomic_DNA"/>
</dbReference>
<dbReference type="SUPFAM" id="SSF53850">
    <property type="entry name" value="Periplasmic binding protein-like II"/>
    <property type="match status" value="1"/>
</dbReference>
<dbReference type="PANTHER" id="PTHR30085:SF2">
    <property type="entry name" value="GLUTAMATE_ASPARTATE IMPORT SOLUTE-BINDING PROTEIN"/>
    <property type="match status" value="1"/>
</dbReference>
<protein>
    <submittedName>
        <fullName evidence="6">Glutamate/aspartate import solute-binding protein</fullName>
    </submittedName>
</protein>
<evidence type="ECO:0000259" key="5">
    <source>
        <dbReference type="SMART" id="SM00062"/>
    </source>
</evidence>
<evidence type="ECO:0000256" key="4">
    <source>
        <dbReference type="SAM" id="SignalP"/>
    </source>
</evidence>
<accession>A0A7V8JPR8</accession>
<dbReference type="GO" id="GO:0005576">
    <property type="term" value="C:extracellular region"/>
    <property type="evidence" value="ECO:0007669"/>
    <property type="project" value="TreeGrafter"/>
</dbReference>
<reference evidence="7" key="1">
    <citation type="journal article" date="2020" name="MBio">
        <title>Horizontal gene transfer to a defensive symbiont with a reduced genome amongst a multipartite beetle microbiome.</title>
        <authorList>
            <person name="Waterworth S.C."/>
            <person name="Florez L.V."/>
            <person name="Rees E.R."/>
            <person name="Hertweck C."/>
            <person name="Kaltenpoth M."/>
            <person name="Kwan J.C."/>
        </authorList>
    </citation>
    <scope>NUCLEOTIDE SEQUENCE [LARGE SCALE GENOMIC DNA]</scope>
</reference>
<organism evidence="6 7">
    <name type="scientific">Paracidovorax wautersii</name>
    <dbReference type="NCBI Taxonomy" id="1177982"/>
    <lineage>
        <taxon>Bacteria</taxon>
        <taxon>Pseudomonadati</taxon>
        <taxon>Pseudomonadota</taxon>
        <taxon>Betaproteobacteria</taxon>
        <taxon>Burkholderiales</taxon>
        <taxon>Comamonadaceae</taxon>
        <taxon>Paracidovorax</taxon>
    </lineage>
</organism>
<gene>
    <name evidence="6" type="primary">gltI_3</name>
    <name evidence="6" type="ORF">GAK30_02706</name>
</gene>
<dbReference type="GO" id="GO:0030288">
    <property type="term" value="C:outer membrane-bounded periplasmic space"/>
    <property type="evidence" value="ECO:0007669"/>
    <property type="project" value="TreeGrafter"/>
</dbReference>
<dbReference type="Gene3D" id="3.40.190.10">
    <property type="entry name" value="Periplasmic binding protein-like II"/>
    <property type="match status" value="2"/>
</dbReference>
<feature type="domain" description="Solute-binding protein family 3/N-terminal" evidence="5">
    <location>
        <begin position="51"/>
        <end position="283"/>
    </location>
</feature>
<dbReference type="AlphaFoldDB" id="A0A7V8JPR8"/>
<keyword evidence="2" id="KW-0813">Transport</keyword>
<dbReference type="InterPro" id="IPR051455">
    <property type="entry name" value="Bact_solute-bind_prot3"/>
</dbReference>
<evidence type="ECO:0000256" key="3">
    <source>
        <dbReference type="ARBA" id="ARBA00022729"/>
    </source>
</evidence>
<feature type="chain" id="PRO_5031339596" evidence="4">
    <location>
        <begin position="40"/>
        <end position="312"/>
    </location>
</feature>
<name>A0A7V8JPR8_9BURK</name>
<comment type="caution">
    <text evidence="6">The sequence shown here is derived from an EMBL/GenBank/DDBJ whole genome shotgun (WGS) entry which is preliminary data.</text>
</comment>
<dbReference type="InterPro" id="IPR001638">
    <property type="entry name" value="Solute-binding_3/MltF_N"/>
</dbReference>
<dbReference type="GO" id="GO:0006865">
    <property type="term" value="P:amino acid transport"/>
    <property type="evidence" value="ECO:0007669"/>
    <property type="project" value="TreeGrafter"/>
</dbReference>
<feature type="signal peptide" evidence="4">
    <location>
        <begin position="1"/>
        <end position="39"/>
    </location>
</feature>
<dbReference type="SMART" id="SM00062">
    <property type="entry name" value="PBPb"/>
    <property type="match status" value="1"/>
</dbReference>
<evidence type="ECO:0000313" key="7">
    <source>
        <dbReference type="Proteomes" id="UP000461670"/>
    </source>
</evidence>
<keyword evidence="3 4" id="KW-0732">Signal</keyword>
<dbReference type="Pfam" id="PF00497">
    <property type="entry name" value="SBP_bac_3"/>
    <property type="match status" value="1"/>
</dbReference>
<evidence type="ECO:0000256" key="2">
    <source>
        <dbReference type="ARBA" id="ARBA00022448"/>
    </source>
</evidence>
<comment type="similarity">
    <text evidence="1">Belongs to the bacterial solute-binding protein 3 family.</text>
</comment>
<sequence>MRADLSFPMARPRLARVALTVSLALAGALGAVTSAQAQAGDTIAKVKQSGVFTIAYRESSIPFSYLDGSAKPTGIGWEICNKIADKLKTITGRGDLKVVAQSVTSANRVPLVQNGTVDIECGSTTNNSERGKQVQFATNYFYTGTRFLVKTDSGIKSLADLKGKNVVITAGTTNMLVMRRVNQEQNLGLNITSAKDHAEAALLVESGRVDAFAMDDILLYGLKAMSRTPASLAVVGDAIQVEPYAFMMRRDDPAFQKLVNDTLAELMKSGEFEALYKKWFLSPIPPNNINLNAPMSDELKKNLTELSDKPAT</sequence>
<dbReference type="PANTHER" id="PTHR30085">
    <property type="entry name" value="AMINO ACID ABC TRANSPORTER PERMEASE"/>
    <property type="match status" value="1"/>
</dbReference>
<proteinExistence type="inferred from homology"/>
<dbReference type="Proteomes" id="UP000461670">
    <property type="component" value="Unassembled WGS sequence"/>
</dbReference>
<dbReference type="CDD" id="cd13688">
    <property type="entry name" value="PBP2_GltI_DEBP"/>
    <property type="match status" value="1"/>
</dbReference>